<dbReference type="Pfam" id="PF00005">
    <property type="entry name" value="ABC_tran"/>
    <property type="match status" value="1"/>
</dbReference>
<dbReference type="PANTHER" id="PTHR24220">
    <property type="entry name" value="IMPORT ATP-BINDING PROTEIN"/>
    <property type="match status" value="1"/>
</dbReference>
<evidence type="ECO:0000256" key="3">
    <source>
        <dbReference type="ARBA" id="ARBA00022840"/>
    </source>
</evidence>
<dbReference type="OrthoDB" id="5181363at2"/>
<proteinExistence type="inferred from homology"/>
<keyword evidence="6" id="KW-1185">Reference proteome</keyword>
<dbReference type="AlphaFoldDB" id="A0A1I5ZFZ4"/>
<dbReference type="Proteomes" id="UP000198727">
    <property type="component" value="Unassembled WGS sequence"/>
</dbReference>
<dbReference type="InterPro" id="IPR003593">
    <property type="entry name" value="AAA+_ATPase"/>
</dbReference>
<evidence type="ECO:0000256" key="2">
    <source>
        <dbReference type="ARBA" id="ARBA00022741"/>
    </source>
</evidence>
<organism evidence="5 6">
    <name type="scientific">Amycolatopsis arida</name>
    <dbReference type="NCBI Taxonomy" id="587909"/>
    <lineage>
        <taxon>Bacteria</taxon>
        <taxon>Bacillati</taxon>
        <taxon>Actinomycetota</taxon>
        <taxon>Actinomycetes</taxon>
        <taxon>Pseudonocardiales</taxon>
        <taxon>Pseudonocardiaceae</taxon>
        <taxon>Amycolatopsis</taxon>
    </lineage>
</organism>
<dbReference type="Gene3D" id="3.40.50.300">
    <property type="entry name" value="P-loop containing nucleotide triphosphate hydrolases"/>
    <property type="match status" value="1"/>
</dbReference>
<dbReference type="STRING" id="587909.SAMN05421810_109164"/>
<gene>
    <name evidence="5" type="ORF">SAMN05421810_109164</name>
</gene>
<dbReference type="EMBL" id="FOWW01000009">
    <property type="protein sequence ID" value="SFQ55362.1"/>
    <property type="molecule type" value="Genomic_DNA"/>
</dbReference>
<feature type="domain" description="ABC transporter" evidence="4">
    <location>
        <begin position="19"/>
        <end position="240"/>
    </location>
</feature>
<reference evidence="6" key="1">
    <citation type="submission" date="2016-10" db="EMBL/GenBank/DDBJ databases">
        <authorList>
            <person name="Varghese N."/>
            <person name="Submissions S."/>
        </authorList>
    </citation>
    <scope>NUCLEOTIDE SEQUENCE [LARGE SCALE GENOMIC DNA]</scope>
    <source>
        <strain evidence="6">CGMCC 4.5579</strain>
    </source>
</reference>
<dbReference type="SUPFAM" id="SSF52540">
    <property type="entry name" value="P-loop containing nucleoside triphosphate hydrolases"/>
    <property type="match status" value="1"/>
</dbReference>
<evidence type="ECO:0000256" key="1">
    <source>
        <dbReference type="ARBA" id="ARBA00005417"/>
    </source>
</evidence>
<accession>A0A1I5ZFZ4</accession>
<dbReference type="PROSITE" id="PS00211">
    <property type="entry name" value="ABC_TRANSPORTER_1"/>
    <property type="match status" value="1"/>
</dbReference>
<evidence type="ECO:0000313" key="6">
    <source>
        <dbReference type="Proteomes" id="UP000198727"/>
    </source>
</evidence>
<dbReference type="PROSITE" id="PS50893">
    <property type="entry name" value="ABC_TRANSPORTER_2"/>
    <property type="match status" value="1"/>
</dbReference>
<dbReference type="PANTHER" id="PTHR24220:SF689">
    <property type="entry name" value="LIPOPROTEIN-RELEASING SYSTEM ATP-BINDING PROTEIN LOLD"/>
    <property type="match status" value="1"/>
</dbReference>
<dbReference type="InterPro" id="IPR017871">
    <property type="entry name" value="ABC_transporter-like_CS"/>
</dbReference>
<dbReference type="InterPro" id="IPR015854">
    <property type="entry name" value="ABC_transpr_LolD-like"/>
</dbReference>
<protein>
    <submittedName>
        <fullName evidence="5">Putative ABC transport system ATP-binding protein</fullName>
    </submittedName>
</protein>
<evidence type="ECO:0000313" key="5">
    <source>
        <dbReference type="EMBL" id="SFQ55362.1"/>
    </source>
</evidence>
<dbReference type="GO" id="GO:0016887">
    <property type="term" value="F:ATP hydrolysis activity"/>
    <property type="evidence" value="ECO:0007669"/>
    <property type="project" value="InterPro"/>
</dbReference>
<keyword evidence="2" id="KW-0547">Nucleotide-binding</keyword>
<dbReference type="InterPro" id="IPR003439">
    <property type="entry name" value="ABC_transporter-like_ATP-bd"/>
</dbReference>
<sequence>MTEPTTGPESDPPAPVFELRGVGVDYRTPAGPVTAVHDVTLDVPARGVTVLAGPSGSGKSTLLRVLGLFDRPSRGGLRHAGTDVGTLRPAARRALRRRRLSQVFQNPTDNLLDFLSVGDNLRAAARSADRDCPAAEVSGILERLDLAGTEEWKVGALSGGQQQRLGFGCALARGSAVVLADEPTSQLDEASADRVLAAVRLLVEREVAVVLATHDPRLVALGSRVARLRAGSLLEVTGHG</sequence>
<name>A0A1I5ZFZ4_9PSEU</name>
<dbReference type="InterPro" id="IPR027417">
    <property type="entry name" value="P-loop_NTPase"/>
</dbReference>
<dbReference type="RefSeq" id="WP_092534265.1">
    <property type="nucleotide sequence ID" value="NZ_FOWW01000009.1"/>
</dbReference>
<comment type="similarity">
    <text evidence="1">Belongs to the ABC transporter superfamily.</text>
</comment>
<dbReference type="GO" id="GO:0022857">
    <property type="term" value="F:transmembrane transporter activity"/>
    <property type="evidence" value="ECO:0007669"/>
    <property type="project" value="TreeGrafter"/>
</dbReference>
<keyword evidence="3 5" id="KW-0067">ATP-binding</keyword>
<evidence type="ECO:0000259" key="4">
    <source>
        <dbReference type="PROSITE" id="PS50893"/>
    </source>
</evidence>
<dbReference type="GO" id="GO:0005524">
    <property type="term" value="F:ATP binding"/>
    <property type="evidence" value="ECO:0007669"/>
    <property type="project" value="UniProtKB-KW"/>
</dbReference>
<dbReference type="GO" id="GO:0005886">
    <property type="term" value="C:plasma membrane"/>
    <property type="evidence" value="ECO:0007669"/>
    <property type="project" value="TreeGrafter"/>
</dbReference>
<dbReference type="SMART" id="SM00382">
    <property type="entry name" value="AAA"/>
    <property type="match status" value="1"/>
</dbReference>